<sequence>MATHPKTSARSLYRQVRLTATQEDSGRTSYSVYAKGLGQQWNERQCILRSSVQVPGRLDTTEDVIWMLLRVLEDEVLPHHTHWVHCGLDSHHEGICLRTESS</sequence>
<dbReference type="EMBL" id="LN853813">
    <property type="protein sequence ID" value="CRY96737.1"/>
    <property type="molecule type" value="Genomic_DNA"/>
</dbReference>
<reference evidence="1" key="2">
    <citation type="submission" date="2015-07" db="EMBL/GenBank/DDBJ databases">
        <title>Plasmids, circular viruses and viroids from rat gut.</title>
        <authorList>
            <person name="Jorgensen T.J."/>
            <person name="Hansen M.A."/>
            <person name="Xu Z."/>
            <person name="Tabak M.A."/>
            <person name="Sorensen S.J."/>
            <person name="Hansen L.H."/>
        </authorList>
    </citation>
    <scope>NUCLEOTIDE SEQUENCE</scope>
    <source>
        <strain evidence="1">RGFK1240</strain>
    </source>
</reference>
<evidence type="ECO:0000313" key="1">
    <source>
        <dbReference type="EMBL" id="CRY96737.1"/>
    </source>
</evidence>
<dbReference type="AlphaFoldDB" id="A0A0H5QLW3"/>
<name>A0A0H5QLW3_9ZZZZ</name>
<organism evidence="1">
    <name type="scientific">uncultured prokaryote</name>
    <dbReference type="NCBI Taxonomy" id="198431"/>
    <lineage>
        <taxon>unclassified sequences</taxon>
        <taxon>environmental samples</taxon>
    </lineage>
</organism>
<reference evidence="1" key="1">
    <citation type="submission" date="2015-06" db="EMBL/GenBank/DDBJ databases">
        <authorList>
            <person name="Joergensen T."/>
        </authorList>
    </citation>
    <scope>NUCLEOTIDE SEQUENCE</scope>
    <source>
        <strain evidence="1">RGFK1240</strain>
    </source>
</reference>
<proteinExistence type="predicted"/>
<protein>
    <submittedName>
        <fullName evidence="1">Uncharacterized protein</fullName>
    </submittedName>
</protein>
<accession>A0A0H5QLW3</accession>